<dbReference type="InterPro" id="IPR001663">
    <property type="entry name" value="Rng_hydr_dOase-A"/>
</dbReference>
<reference evidence="8 9" key="1">
    <citation type="submission" date="2022-10" db="EMBL/GenBank/DDBJ databases">
        <title>Defluviimonas sp. nov., isolated from ocean surface sediments.</title>
        <authorList>
            <person name="He W."/>
            <person name="Wang L."/>
            <person name="Zhang D.-F."/>
        </authorList>
    </citation>
    <scope>NUCLEOTIDE SEQUENCE [LARGE SCALE GENOMIC DNA]</scope>
    <source>
        <strain evidence="8 9">WL0024</strain>
    </source>
</reference>
<evidence type="ECO:0000256" key="1">
    <source>
        <dbReference type="ARBA" id="ARBA00001962"/>
    </source>
</evidence>
<dbReference type="PANTHER" id="PTHR43756:SF5">
    <property type="entry name" value="CHOLINE MONOOXYGENASE, CHLOROPLASTIC"/>
    <property type="match status" value="1"/>
</dbReference>
<dbReference type="InterPro" id="IPR036922">
    <property type="entry name" value="Rieske_2Fe-2S_sf"/>
</dbReference>
<keyword evidence="2" id="KW-0001">2Fe-2S</keyword>
<evidence type="ECO:0000313" key="9">
    <source>
        <dbReference type="Proteomes" id="UP001209535"/>
    </source>
</evidence>
<dbReference type="Pfam" id="PF00355">
    <property type="entry name" value="Rieske"/>
    <property type="match status" value="1"/>
</dbReference>
<dbReference type="EMBL" id="JAOVQO010000013">
    <property type="protein sequence ID" value="MCU9849145.1"/>
    <property type="molecule type" value="Genomic_DNA"/>
</dbReference>
<proteinExistence type="predicted"/>
<dbReference type="InterPro" id="IPR015879">
    <property type="entry name" value="Ring_hydroxy_dOase_asu_C_dom"/>
</dbReference>
<dbReference type="CDD" id="cd00680">
    <property type="entry name" value="RHO_alpha_C"/>
    <property type="match status" value="1"/>
</dbReference>
<evidence type="ECO:0000256" key="3">
    <source>
        <dbReference type="ARBA" id="ARBA00022723"/>
    </source>
</evidence>
<dbReference type="RefSeq" id="WP_263337478.1">
    <property type="nucleotide sequence ID" value="NZ_JAOVQO010000013.1"/>
</dbReference>
<dbReference type="PROSITE" id="PS51296">
    <property type="entry name" value="RIESKE"/>
    <property type="match status" value="1"/>
</dbReference>
<dbReference type="SUPFAM" id="SSF50022">
    <property type="entry name" value="ISP domain"/>
    <property type="match status" value="1"/>
</dbReference>
<dbReference type="Gene3D" id="3.90.380.10">
    <property type="entry name" value="Naphthalene 1,2-dioxygenase Alpha Subunit, Chain A, domain 1"/>
    <property type="match status" value="2"/>
</dbReference>
<accession>A0ABT2XBR9</accession>
<keyword evidence="9" id="KW-1185">Reference proteome</keyword>
<protein>
    <submittedName>
        <fullName evidence="8">Aromatic ring-hydroxylating dioxygenase subunit alpha</fullName>
    </submittedName>
</protein>
<organism evidence="8 9">
    <name type="scientific">Albidovulum salinarum</name>
    <dbReference type="NCBI Taxonomy" id="2984153"/>
    <lineage>
        <taxon>Bacteria</taxon>
        <taxon>Pseudomonadati</taxon>
        <taxon>Pseudomonadota</taxon>
        <taxon>Alphaproteobacteria</taxon>
        <taxon>Rhodobacterales</taxon>
        <taxon>Paracoccaceae</taxon>
        <taxon>Albidovulum</taxon>
    </lineage>
</organism>
<comment type="cofactor">
    <cofactor evidence="1">
        <name>Fe cation</name>
        <dbReference type="ChEBI" id="CHEBI:24875"/>
    </cofactor>
</comment>
<comment type="caution">
    <text evidence="8">The sequence shown here is derived from an EMBL/GenBank/DDBJ whole genome shotgun (WGS) entry which is preliminary data.</text>
</comment>
<keyword evidence="3" id="KW-0479">Metal-binding</keyword>
<gene>
    <name evidence="8" type="ORF">OEZ60_14150</name>
</gene>
<dbReference type="Pfam" id="PF00848">
    <property type="entry name" value="Ring_hydroxyl_A"/>
    <property type="match status" value="1"/>
</dbReference>
<sequence length="406" mass="46459">MNQSLKAIPVPNDWDRRGLPGWTYHSQALFDLECSEVLLTHWQIAGHVSDVPGQGDWLAFDFLNERALIVRGKDGVVRAFHNLCRHRGARLVDGEAGQCKSAMVCPFHGWVYNLDGTLRGAARPESFGDLDRGEFGLKPVEMEIWHGFIFLRFRPGPQPSVAELMKPFDADFEAYRAEELLSTEAFGRWSFEPLPVNWKSVRDVDNEGYHVAMAHPALQDLYGRSYRDLVYPGGISHSIGEFGDQPGRLWSVKLYTKFSPEREWLPERLRRSWSYYGIFPNSVIAFTPDGAQYYHDIPLSLNETVVGGRLYRRAHETREERAARYLAYRIDRETSYEDQQLSIWSNESMKSSAFDNFHLSDLEFGVRAHHDRLRALLPVVTLDAAPPEDELAHVNEEMRSAGAKTQ</sequence>
<evidence type="ECO:0000313" key="8">
    <source>
        <dbReference type="EMBL" id="MCU9849145.1"/>
    </source>
</evidence>
<dbReference type="InterPro" id="IPR017941">
    <property type="entry name" value="Rieske_2Fe-2S"/>
</dbReference>
<dbReference type="GO" id="GO:0051213">
    <property type="term" value="F:dioxygenase activity"/>
    <property type="evidence" value="ECO:0007669"/>
    <property type="project" value="UniProtKB-KW"/>
</dbReference>
<dbReference type="PRINTS" id="PR00090">
    <property type="entry name" value="RNGDIOXGNASE"/>
</dbReference>
<feature type="domain" description="Rieske" evidence="7">
    <location>
        <begin position="42"/>
        <end position="151"/>
    </location>
</feature>
<name>A0ABT2XBR9_9RHOB</name>
<keyword evidence="8" id="KW-0223">Dioxygenase</keyword>
<dbReference type="PANTHER" id="PTHR43756">
    <property type="entry name" value="CHOLINE MONOOXYGENASE, CHLOROPLASTIC"/>
    <property type="match status" value="1"/>
</dbReference>
<evidence type="ECO:0000256" key="4">
    <source>
        <dbReference type="ARBA" id="ARBA00023002"/>
    </source>
</evidence>
<dbReference type="Proteomes" id="UP001209535">
    <property type="component" value="Unassembled WGS sequence"/>
</dbReference>
<evidence type="ECO:0000259" key="7">
    <source>
        <dbReference type="PROSITE" id="PS51296"/>
    </source>
</evidence>
<dbReference type="Gene3D" id="2.102.10.10">
    <property type="entry name" value="Rieske [2Fe-2S] iron-sulphur domain"/>
    <property type="match status" value="1"/>
</dbReference>
<keyword evidence="4" id="KW-0560">Oxidoreductase</keyword>
<evidence type="ECO:0000256" key="5">
    <source>
        <dbReference type="ARBA" id="ARBA00023004"/>
    </source>
</evidence>
<evidence type="ECO:0000256" key="6">
    <source>
        <dbReference type="ARBA" id="ARBA00023014"/>
    </source>
</evidence>
<keyword evidence="5" id="KW-0408">Iron</keyword>
<keyword evidence="6" id="KW-0411">Iron-sulfur</keyword>
<evidence type="ECO:0000256" key="2">
    <source>
        <dbReference type="ARBA" id="ARBA00022714"/>
    </source>
</evidence>
<dbReference type="SUPFAM" id="SSF55961">
    <property type="entry name" value="Bet v1-like"/>
    <property type="match status" value="1"/>
</dbReference>
<dbReference type="CDD" id="cd03469">
    <property type="entry name" value="Rieske_RO_Alpha_N"/>
    <property type="match status" value="1"/>
</dbReference>